<dbReference type="RefSeq" id="WP_260309024.1">
    <property type="nucleotide sequence ID" value="NZ_JACHFQ010000001.1"/>
</dbReference>
<protein>
    <submittedName>
        <fullName evidence="3">Multidrug efflux pump subunit AcrA (Membrane-fusion protein)</fullName>
    </submittedName>
</protein>
<accession>A0A7W8G6S5</accession>
<dbReference type="GO" id="GO:0015562">
    <property type="term" value="F:efflux transmembrane transporter activity"/>
    <property type="evidence" value="ECO:0007669"/>
    <property type="project" value="TreeGrafter"/>
</dbReference>
<organism evidence="3 4">
    <name type="scientific">Treponema ruminis</name>
    <dbReference type="NCBI Taxonomy" id="744515"/>
    <lineage>
        <taxon>Bacteria</taxon>
        <taxon>Pseudomonadati</taxon>
        <taxon>Spirochaetota</taxon>
        <taxon>Spirochaetia</taxon>
        <taxon>Spirochaetales</taxon>
        <taxon>Treponemataceae</taxon>
        <taxon>Treponema</taxon>
    </lineage>
</organism>
<dbReference type="Pfam" id="PF25917">
    <property type="entry name" value="BSH_RND"/>
    <property type="match status" value="1"/>
</dbReference>
<sequence length="354" mass="38561">MKIKLDKKKKIILGIGIALLLLIVILKISRRAMEKRAASSQAVYRVRKETYENVIEIAGTVAAAKSQTLKSLNDGTVVGVYKKEGDHVKAGDLIVQLDDTEQQYNLANLDYEISVARQNQTAGKLKLMETHRTSLVRKVEDRKIVATFDGIIASLDVDPGDYLEAKDSIGTLVDTSYLTADVEIAETDVSKLKVGQKVDFTFPAYSEKVEGYLVSFPAIGEVTSRGATIVKAKVRIDNVPSGVLPNFSFSGKIQITEPENKLVVERYAIGRDKGVAFAEIIGRDGKTTKVEVTVEPYGLEYVNVISGLSGGEMLKAQSDSSKSGRMSVTKKGQKAGNNNRNNRNQGGMMGPPPF</sequence>
<feature type="domain" description="Multidrug resistance protein MdtA-like barrel-sandwich hybrid" evidence="2">
    <location>
        <begin position="74"/>
        <end position="173"/>
    </location>
</feature>
<evidence type="ECO:0000313" key="4">
    <source>
        <dbReference type="Proteomes" id="UP000518887"/>
    </source>
</evidence>
<name>A0A7W8G6S5_9SPIR</name>
<evidence type="ECO:0000256" key="1">
    <source>
        <dbReference type="SAM" id="MobiDB-lite"/>
    </source>
</evidence>
<dbReference type="EMBL" id="JACHFQ010000001">
    <property type="protein sequence ID" value="MBB5224918.1"/>
    <property type="molecule type" value="Genomic_DNA"/>
</dbReference>
<dbReference type="Gene3D" id="2.40.30.170">
    <property type="match status" value="1"/>
</dbReference>
<dbReference type="Gene3D" id="2.40.50.100">
    <property type="match status" value="1"/>
</dbReference>
<evidence type="ECO:0000313" key="3">
    <source>
        <dbReference type="EMBL" id="MBB5224918.1"/>
    </source>
</evidence>
<dbReference type="Gene3D" id="2.40.420.20">
    <property type="match status" value="1"/>
</dbReference>
<gene>
    <name evidence="3" type="ORF">HNP76_000258</name>
</gene>
<dbReference type="InterPro" id="IPR058625">
    <property type="entry name" value="MdtA-like_BSH"/>
</dbReference>
<feature type="compositionally biased region" description="Polar residues" evidence="1">
    <location>
        <begin position="317"/>
        <end position="326"/>
    </location>
</feature>
<dbReference type="AlphaFoldDB" id="A0A7W8G6S5"/>
<keyword evidence="4" id="KW-1185">Reference proteome</keyword>
<dbReference type="PANTHER" id="PTHR30469">
    <property type="entry name" value="MULTIDRUG RESISTANCE PROTEIN MDTA"/>
    <property type="match status" value="1"/>
</dbReference>
<dbReference type="GO" id="GO:1990281">
    <property type="term" value="C:efflux pump complex"/>
    <property type="evidence" value="ECO:0007669"/>
    <property type="project" value="TreeGrafter"/>
</dbReference>
<reference evidence="3 4" key="1">
    <citation type="submission" date="2020-08" db="EMBL/GenBank/DDBJ databases">
        <title>Genomic Encyclopedia of Type Strains, Phase IV (KMG-IV): sequencing the most valuable type-strain genomes for metagenomic binning, comparative biology and taxonomic classification.</title>
        <authorList>
            <person name="Goeker M."/>
        </authorList>
    </citation>
    <scope>NUCLEOTIDE SEQUENCE [LARGE SCALE GENOMIC DNA]</scope>
    <source>
        <strain evidence="3 4">DSM 103462</strain>
    </source>
</reference>
<feature type="compositionally biased region" description="Low complexity" evidence="1">
    <location>
        <begin position="334"/>
        <end position="346"/>
    </location>
</feature>
<feature type="region of interest" description="Disordered" evidence="1">
    <location>
        <begin position="314"/>
        <end position="354"/>
    </location>
</feature>
<proteinExistence type="predicted"/>
<dbReference type="Proteomes" id="UP000518887">
    <property type="component" value="Unassembled WGS sequence"/>
</dbReference>
<comment type="caution">
    <text evidence="3">The sequence shown here is derived from an EMBL/GenBank/DDBJ whole genome shotgun (WGS) entry which is preliminary data.</text>
</comment>
<evidence type="ECO:0000259" key="2">
    <source>
        <dbReference type="Pfam" id="PF25917"/>
    </source>
</evidence>
<dbReference type="SUPFAM" id="SSF111369">
    <property type="entry name" value="HlyD-like secretion proteins"/>
    <property type="match status" value="1"/>
</dbReference>